<evidence type="ECO:0000313" key="1">
    <source>
        <dbReference type="EMBL" id="MBB5627917.1"/>
    </source>
</evidence>
<reference evidence="1 2" key="1">
    <citation type="submission" date="2020-08" db="EMBL/GenBank/DDBJ databases">
        <title>Sequencing the genomes of 1000 actinobacteria strains.</title>
        <authorList>
            <person name="Klenk H.-P."/>
        </authorList>
    </citation>
    <scope>NUCLEOTIDE SEQUENCE [LARGE SCALE GENOMIC DNA]</scope>
    <source>
        <strain evidence="1 2">DSM 45790</strain>
    </source>
</reference>
<name>A0A7W8Z5V1_9ACTN</name>
<accession>A0A7W8Z5V1</accession>
<dbReference type="RefSeq" id="WP_184612508.1">
    <property type="nucleotide sequence ID" value="NZ_BOOS01000015.1"/>
</dbReference>
<proteinExistence type="predicted"/>
<dbReference type="EMBL" id="JACHBR010000001">
    <property type="protein sequence ID" value="MBB5627917.1"/>
    <property type="molecule type" value="Genomic_DNA"/>
</dbReference>
<dbReference type="AlphaFoldDB" id="A0A7W8Z5V1"/>
<sequence>MSHHFDLYALDVELPVEPLPEAAALGVPISTLGTLGCPASTVGTWACR</sequence>
<evidence type="ECO:0008006" key="3">
    <source>
        <dbReference type="Google" id="ProtNLM"/>
    </source>
</evidence>
<dbReference type="InterPro" id="IPR049803">
    <property type="entry name" value="RiPP_thiocil-like"/>
</dbReference>
<evidence type="ECO:0000313" key="2">
    <source>
        <dbReference type="Proteomes" id="UP000588112"/>
    </source>
</evidence>
<gene>
    <name evidence="1" type="ORF">BJ981_003616</name>
</gene>
<keyword evidence="2" id="KW-1185">Reference proteome</keyword>
<dbReference type="NCBIfam" id="NF033482">
    <property type="entry name" value="RiPP_thiocil"/>
    <property type="match status" value="1"/>
</dbReference>
<dbReference type="Proteomes" id="UP000588112">
    <property type="component" value="Unassembled WGS sequence"/>
</dbReference>
<comment type="caution">
    <text evidence="1">The sequence shown here is derived from an EMBL/GenBank/DDBJ whole genome shotgun (WGS) entry which is preliminary data.</text>
</comment>
<protein>
    <recommendedName>
        <fullName evidence="3">Thiocillin family RiPP</fullName>
    </recommendedName>
</protein>
<organism evidence="1 2">
    <name type="scientific">Sphaerisporangium krabiense</name>
    <dbReference type="NCBI Taxonomy" id="763782"/>
    <lineage>
        <taxon>Bacteria</taxon>
        <taxon>Bacillati</taxon>
        <taxon>Actinomycetota</taxon>
        <taxon>Actinomycetes</taxon>
        <taxon>Streptosporangiales</taxon>
        <taxon>Streptosporangiaceae</taxon>
        <taxon>Sphaerisporangium</taxon>
    </lineage>
</organism>